<evidence type="ECO:0000313" key="1">
    <source>
        <dbReference type="EMBL" id="OGF86559.1"/>
    </source>
</evidence>
<dbReference type="AlphaFoldDB" id="A0A1F5XFD9"/>
<name>A0A1F5XFD9_9BACT</name>
<reference evidence="1 2" key="1">
    <citation type="journal article" date="2016" name="Nat. Commun.">
        <title>Thousands of microbial genomes shed light on interconnected biogeochemical processes in an aquifer system.</title>
        <authorList>
            <person name="Anantharaman K."/>
            <person name="Brown C.T."/>
            <person name="Hug L.A."/>
            <person name="Sharon I."/>
            <person name="Castelle C.J."/>
            <person name="Probst A.J."/>
            <person name="Thomas B.C."/>
            <person name="Singh A."/>
            <person name="Wilkins M.J."/>
            <person name="Karaoz U."/>
            <person name="Brodie E.L."/>
            <person name="Williams K.H."/>
            <person name="Hubbard S.S."/>
            <person name="Banfield J.F."/>
        </authorList>
    </citation>
    <scope>NUCLEOTIDE SEQUENCE [LARGE SCALE GENOMIC DNA]</scope>
</reference>
<gene>
    <name evidence="1" type="ORF">A3B19_00490</name>
</gene>
<accession>A0A1F5XFD9</accession>
<evidence type="ECO:0000313" key="2">
    <source>
        <dbReference type="Proteomes" id="UP000177346"/>
    </source>
</evidence>
<proteinExistence type="predicted"/>
<protein>
    <submittedName>
        <fullName evidence="1">Uncharacterized protein</fullName>
    </submittedName>
</protein>
<sequence length="123" mass="14176">MRLIYSAYQKKVRGAPFPYFAKYIVIEYSKIHMEEDAKKIQEIVEASNLGADAKARWQGKLQLLPPFLLRDLCAVLKEDPGNLIWMTKNWEMKESLLAKGGANAWNEIMAREEKDITSLLEQS</sequence>
<organism evidence="1 2">
    <name type="scientific">Candidatus Giovannonibacteria bacterium RIFCSPLOWO2_01_FULL_46_32</name>
    <dbReference type="NCBI Taxonomy" id="1798353"/>
    <lineage>
        <taxon>Bacteria</taxon>
        <taxon>Candidatus Giovannoniibacteriota</taxon>
    </lineage>
</organism>
<dbReference type="EMBL" id="MFIF01000017">
    <property type="protein sequence ID" value="OGF86559.1"/>
    <property type="molecule type" value="Genomic_DNA"/>
</dbReference>
<comment type="caution">
    <text evidence="1">The sequence shown here is derived from an EMBL/GenBank/DDBJ whole genome shotgun (WGS) entry which is preliminary data.</text>
</comment>
<dbReference type="Proteomes" id="UP000177346">
    <property type="component" value="Unassembled WGS sequence"/>
</dbReference>